<dbReference type="CDD" id="cd01004">
    <property type="entry name" value="PBP2_MidA_like"/>
    <property type="match status" value="1"/>
</dbReference>
<dbReference type="SUPFAM" id="SSF53850">
    <property type="entry name" value="Periplasmic binding protein-like II"/>
    <property type="match status" value="1"/>
</dbReference>
<gene>
    <name evidence="4" type="ORF">M3M28_01960</name>
</gene>
<evidence type="ECO:0000256" key="1">
    <source>
        <dbReference type="ARBA" id="ARBA00022729"/>
    </source>
</evidence>
<keyword evidence="1 2" id="KW-0732">Signal</keyword>
<reference evidence="4" key="1">
    <citation type="submission" date="2022-05" db="EMBL/GenBank/DDBJ databases">
        <title>Complete genome sequence of toluene-degrading Gulosibacter sediminis strain ACHW.36C.</title>
        <authorList>
            <person name="Wai A.C."/>
            <person name="Lai G.K."/>
            <person name="Griffin S.D."/>
            <person name="Leung F.C."/>
        </authorList>
    </citation>
    <scope>NUCLEOTIDE SEQUENCE [LARGE SCALE GENOMIC DNA]</scope>
    <source>
        <strain evidence="4">ACHW.36C</strain>
    </source>
</reference>
<feature type="chain" id="PRO_5046839937" evidence="2">
    <location>
        <begin position="22"/>
        <end position="306"/>
    </location>
</feature>
<dbReference type="PANTHER" id="PTHR35936:SF17">
    <property type="entry name" value="ARGININE-BINDING EXTRACELLULAR PROTEIN ARTP"/>
    <property type="match status" value="1"/>
</dbReference>
<dbReference type="Gene3D" id="3.40.190.10">
    <property type="entry name" value="Periplasmic binding protein-like II"/>
    <property type="match status" value="2"/>
</dbReference>
<dbReference type="PANTHER" id="PTHR35936">
    <property type="entry name" value="MEMBRANE-BOUND LYTIC MUREIN TRANSGLYCOSYLASE F"/>
    <property type="match status" value="1"/>
</dbReference>
<feature type="signal peptide" evidence="2">
    <location>
        <begin position="1"/>
        <end position="21"/>
    </location>
</feature>
<accession>A0ABY4N1D5</accession>
<name>A0ABY4N1D5_9MICO</name>
<dbReference type="InterPro" id="IPR001638">
    <property type="entry name" value="Solute-binding_3/MltF_N"/>
</dbReference>
<evidence type="ECO:0000256" key="2">
    <source>
        <dbReference type="SAM" id="SignalP"/>
    </source>
</evidence>
<protein>
    <submittedName>
        <fullName evidence="4">ABC transporter substrate-binding protein</fullName>
    </submittedName>
</protein>
<feature type="domain" description="Solute-binding protein family 3/N-terminal" evidence="3">
    <location>
        <begin position="70"/>
        <end position="294"/>
    </location>
</feature>
<evidence type="ECO:0000313" key="4">
    <source>
        <dbReference type="EMBL" id="UQN15262.1"/>
    </source>
</evidence>
<dbReference type="PROSITE" id="PS51257">
    <property type="entry name" value="PROKAR_LIPOPROTEIN"/>
    <property type="match status" value="1"/>
</dbReference>
<proteinExistence type="predicted"/>
<evidence type="ECO:0000259" key="3">
    <source>
        <dbReference type="SMART" id="SM00062"/>
    </source>
</evidence>
<dbReference type="EMBL" id="CP097160">
    <property type="protein sequence ID" value="UQN15262.1"/>
    <property type="molecule type" value="Genomic_DNA"/>
</dbReference>
<organism evidence="4">
    <name type="scientific">Gulosibacter sediminis</name>
    <dbReference type="NCBI Taxonomy" id="1729695"/>
    <lineage>
        <taxon>Bacteria</taxon>
        <taxon>Bacillati</taxon>
        <taxon>Actinomycetota</taxon>
        <taxon>Actinomycetes</taxon>
        <taxon>Micrococcales</taxon>
        <taxon>Microbacteriaceae</taxon>
        <taxon>Gulosibacter</taxon>
    </lineage>
</organism>
<sequence length="306" mass="32016">MVKSSVARSSRKALGALGAFAAVALVLTGCVQNTEGTGGNANPTESAEISVTKSDTAAALVPEEISSAGVLRVGTDATYAPNQYAGPDGQPVGWEVELVEAIGTKLDLDVEWSKEGFDQIIPKVTGGTLDMGSSSFSDTVERQESVDFVDFYSAGLQYVRGVDVDPLPDSLCGLTIGAQATTTSDDYLMAASDECEANGEEPIDLVKKDGQDEATNDVVLGNTDYMLADSPIAQNSVLQASDKITLEGDVFDAAPYGLVFAKDTELTQAVQTAMQELMDDGTYEQILSNWGVQDGAVDEAVINGVS</sequence>
<dbReference type="SMART" id="SM00062">
    <property type="entry name" value="PBPb"/>
    <property type="match status" value="1"/>
</dbReference>
<dbReference type="Pfam" id="PF00497">
    <property type="entry name" value="SBP_bac_3"/>
    <property type="match status" value="1"/>
</dbReference>